<dbReference type="InterPro" id="IPR000835">
    <property type="entry name" value="HTH_MarR-typ"/>
</dbReference>
<dbReference type="InterPro" id="IPR043129">
    <property type="entry name" value="ATPase_NBD"/>
</dbReference>
<evidence type="ECO:0000259" key="3">
    <source>
        <dbReference type="Pfam" id="PF12802"/>
    </source>
</evidence>
<keyword evidence="5" id="KW-1185">Reference proteome</keyword>
<evidence type="ECO:0000313" key="4">
    <source>
        <dbReference type="EMBL" id="MBP0460980.1"/>
    </source>
</evidence>
<dbReference type="PANTHER" id="PTHR18964:SF149">
    <property type="entry name" value="BIFUNCTIONAL UDP-N-ACETYLGLUCOSAMINE 2-EPIMERASE_N-ACETYLMANNOSAMINE KINASE"/>
    <property type="match status" value="1"/>
</dbReference>
<dbReference type="PANTHER" id="PTHR18964">
    <property type="entry name" value="ROK (REPRESSOR, ORF, KINASE) FAMILY"/>
    <property type="match status" value="1"/>
</dbReference>
<dbReference type="InterPro" id="IPR036390">
    <property type="entry name" value="WH_DNA-bd_sf"/>
</dbReference>
<feature type="region of interest" description="Disordered" evidence="2">
    <location>
        <begin position="1"/>
        <end position="23"/>
    </location>
</feature>
<organism evidence="4 5">
    <name type="scientific">Streptomyces montanisoli</name>
    <dbReference type="NCBI Taxonomy" id="2798581"/>
    <lineage>
        <taxon>Bacteria</taxon>
        <taxon>Bacillati</taxon>
        <taxon>Actinomycetota</taxon>
        <taxon>Actinomycetes</taxon>
        <taxon>Kitasatosporales</taxon>
        <taxon>Streptomycetaceae</taxon>
        <taxon>Streptomyces</taxon>
    </lineage>
</organism>
<reference evidence="4" key="1">
    <citation type="submission" date="2021-03" db="EMBL/GenBank/DDBJ databases">
        <title>Whole genome sequence of Streptomyces bomunensis MMS17-BM035.</title>
        <authorList>
            <person name="Lee J.H."/>
        </authorList>
    </citation>
    <scope>NUCLEOTIDE SEQUENCE</scope>
    <source>
        <strain evidence="4">MMS17-BM035</strain>
    </source>
</reference>
<name>A0A940MDI9_9ACTN</name>
<accession>A0A940MDI9</accession>
<comment type="similarity">
    <text evidence="1">Belongs to the ROK (NagC/XylR) family.</text>
</comment>
<evidence type="ECO:0000256" key="1">
    <source>
        <dbReference type="ARBA" id="ARBA00006479"/>
    </source>
</evidence>
<dbReference type="EMBL" id="JAGIQL010000148">
    <property type="protein sequence ID" value="MBP0460980.1"/>
    <property type="molecule type" value="Genomic_DNA"/>
</dbReference>
<evidence type="ECO:0000256" key="2">
    <source>
        <dbReference type="SAM" id="MobiDB-lite"/>
    </source>
</evidence>
<dbReference type="AlphaFoldDB" id="A0A940MDI9"/>
<dbReference type="InterPro" id="IPR000600">
    <property type="entry name" value="ROK"/>
</dbReference>
<dbReference type="Proteomes" id="UP000670475">
    <property type="component" value="Unassembled WGS sequence"/>
</dbReference>
<dbReference type="SUPFAM" id="SSF46785">
    <property type="entry name" value="Winged helix' DNA-binding domain"/>
    <property type="match status" value="1"/>
</dbReference>
<sequence>MDTTAPSARPPHPRPAAREVRRAPGAGAVLRAVLDHGPVARSTVARLTGLSPASVTGHCARLLDRGLIRQAPETAGPRGLGRPHVPMEIERDGPLAAGAHIGVACSTLSLTDLRGRVVWQERLPHPQAPGRTPERVLELLAAHIPELVDRHADGRRVTALGVATGHRVDPAAGVVLDHPLLGWQDVPVRARLEAASGLPVEVDSHARALTRAEQLFGEPAVRTAARASAVVLFVGAVVDAAFSTGAAVHEGPRAGAGGVAHLPVGVERGETPMRCVCGGYGCLSAEASERAMLGRAAAAGLPVPSFRALLDAALAGEPRALALFLRRARLAGRAAALLIDLFDPAVLVVVEPGSCRLPRCLGALRREAVRCSRSLGPADAEDVVVPSSFPRSVLATAGSAVALHALYTDPLKQLPNTRT</sequence>
<gene>
    <name evidence="4" type="ORF">JFN87_26455</name>
</gene>
<feature type="domain" description="HTH marR-type" evidence="3">
    <location>
        <begin position="28"/>
        <end position="72"/>
    </location>
</feature>
<dbReference type="Gene3D" id="3.30.420.40">
    <property type="match status" value="2"/>
</dbReference>
<protein>
    <submittedName>
        <fullName evidence="4">ROK family transcriptional regulator</fullName>
    </submittedName>
</protein>
<dbReference type="Pfam" id="PF12802">
    <property type="entry name" value="MarR_2"/>
    <property type="match status" value="1"/>
</dbReference>
<dbReference type="RefSeq" id="WP_209343851.1">
    <property type="nucleotide sequence ID" value="NZ_JAGIQL010000148.1"/>
</dbReference>
<dbReference type="SUPFAM" id="SSF53067">
    <property type="entry name" value="Actin-like ATPase domain"/>
    <property type="match status" value="1"/>
</dbReference>
<comment type="caution">
    <text evidence="4">The sequence shown here is derived from an EMBL/GenBank/DDBJ whole genome shotgun (WGS) entry which is preliminary data.</text>
</comment>
<proteinExistence type="inferred from homology"/>
<dbReference type="Pfam" id="PF00480">
    <property type="entry name" value="ROK"/>
    <property type="match status" value="1"/>
</dbReference>
<dbReference type="InterPro" id="IPR036388">
    <property type="entry name" value="WH-like_DNA-bd_sf"/>
</dbReference>
<dbReference type="Gene3D" id="1.10.10.10">
    <property type="entry name" value="Winged helix-like DNA-binding domain superfamily/Winged helix DNA-binding domain"/>
    <property type="match status" value="1"/>
</dbReference>
<evidence type="ECO:0000313" key="5">
    <source>
        <dbReference type="Proteomes" id="UP000670475"/>
    </source>
</evidence>